<dbReference type="SUPFAM" id="SSF56349">
    <property type="entry name" value="DNA breaking-rejoining enzymes"/>
    <property type="match status" value="1"/>
</dbReference>
<evidence type="ECO:0000313" key="12">
    <source>
        <dbReference type="EMBL" id="MBO8482215.1"/>
    </source>
</evidence>
<sequence length="360" mass="39394">MGKGDVTSGGGFTSGNNSLISSYIDYLAFEKRYSVNTLENYLRDVEDFLSKCGLEPAAAVEKAEKVLPGTQPDSLPDTLYSILSPGDVAICARLLSYSTTDVVSCLNKDMLRSYMAASVKAGMSAATVNRRLSSVSGLCRMAVKFGLIKSNPVLAVKHLKQPVRLPSFYTEESVSGYIDNNQIGEGATVSESRDRLIVVLLYSTGIRRAELISLKIEDADLSRKILRVMGKGGKMREIPLTDEVCEKILLYLRKVGAKPGMPLFTTDSGKPLYPAFVNRVIERQLTDFGGFIGKRSPHVLRHTIATHLLNRGADINAIKEMLGHASLSTTQIYTHNSFDQLKKTYLTAHPRAKKGGKHGD</sequence>
<keyword evidence="2" id="KW-0963">Cytoplasm</keyword>
<organism evidence="12 13">
    <name type="scientific">Candidatus Merdivivens faecigallinarum</name>
    <dbReference type="NCBI Taxonomy" id="2840871"/>
    <lineage>
        <taxon>Bacteria</taxon>
        <taxon>Pseudomonadati</taxon>
        <taxon>Bacteroidota</taxon>
        <taxon>Bacteroidia</taxon>
        <taxon>Bacteroidales</taxon>
        <taxon>Muribaculaceae</taxon>
        <taxon>Muribaculaceae incertae sedis</taxon>
        <taxon>Candidatus Merdivivens</taxon>
    </lineage>
</organism>
<evidence type="ECO:0000256" key="4">
    <source>
        <dbReference type="ARBA" id="ARBA00022829"/>
    </source>
</evidence>
<comment type="caution">
    <text evidence="12">The sequence shown here is derived from an EMBL/GenBank/DDBJ whole genome shotgun (WGS) entry which is preliminary data.</text>
</comment>
<dbReference type="InterPro" id="IPR010998">
    <property type="entry name" value="Integrase_recombinase_N"/>
</dbReference>
<keyword evidence="8" id="KW-0131">Cell cycle</keyword>
<evidence type="ECO:0000259" key="11">
    <source>
        <dbReference type="PROSITE" id="PS51900"/>
    </source>
</evidence>
<evidence type="ECO:0000259" key="10">
    <source>
        <dbReference type="PROSITE" id="PS51898"/>
    </source>
</evidence>
<evidence type="ECO:0000256" key="5">
    <source>
        <dbReference type="ARBA" id="ARBA00022908"/>
    </source>
</evidence>
<dbReference type="PROSITE" id="PS51900">
    <property type="entry name" value="CB"/>
    <property type="match status" value="1"/>
</dbReference>
<keyword evidence="6 9" id="KW-0238">DNA-binding</keyword>
<dbReference type="Proteomes" id="UP000823772">
    <property type="component" value="Unassembled WGS sequence"/>
</dbReference>
<dbReference type="InterPro" id="IPR013762">
    <property type="entry name" value="Integrase-like_cat_sf"/>
</dbReference>
<feature type="domain" description="Tyr recombinase" evidence="10">
    <location>
        <begin position="164"/>
        <end position="346"/>
    </location>
</feature>
<accession>A0A9D9J241</accession>
<dbReference type="GO" id="GO:0005737">
    <property type="term" value="C:cytoplasm"/>
    <property type="evidence" value="ECO:0007669"/>
    <property type="project" value="UniProtKB-SubCell"/>
</dbReference>
<dbReference type="PROSITE" id="PS51898">
    <property type="entry name" value="TYR_RECOMBINASE"/>
    <property type="match status" value="1"/>
</dbReference>
<dbReference type="GO" id="GO:0051301">
    <property type="term" value="P:cell division"/>
    <property type="evidence" value="ECO:0007669"/>
    <property type="project" value="UniProtKB-KW"/>
</dbReference>
<dbReference type="AlphaFoldDB" id="A0A9D9J241"/>
<keyword evidence="3" id="KW-0132">Cell division</keyword>
<name>A0A9D9J241_9BACT</name>
<dbReference type="InterPro" id="IPR011010">
    <property type="entry name" value="DNA_brk_join_enz"/>
</dbReference>
<proteinExistence type="predicted"/>
<dbReference type="GO" id="GO:0003677">
    <property type="term" value="F:DNA binding"/>
    <property type="evidence" value="ECO:0007669"/>
    <property type="project" value="UniProtKB-UniRule"/>
</dbReference>
<evidence type="ECO:0000256" key="8">
    <source>
        <dbReference type="ARBA" id="ARBA00023306"/>
    </source>
</evidence>
<reference evidence="12" key="2">
    <citation type="journal article" date="2021" name="PeerJ">
        <title>Extensive microbial diversity within the chicken gut microbiome revealed by metagenomics and culture.</title>
        <authorList>
            <person name="Gilroy R."/>
            <person name="Ravi A."/>
            <person name="Getino M."/>
            <person name="Pursley I."/>
            <person name="Horton D.L."/>
            <person name="Alikhan N.F."/>
            <person name="Baker D."/>
            <person name="Gharbi K."/>
            <person name="Hall N."/>
            <person name="Watson M."/>
            <person name="Adriaenssens E.M."/>
            <person name="Foster-Nyarko E."/>
            <person name="Jarju S."/>
            <person name="Secka A."/>
            <person name="Antonio M."/>
            <person name="Oren A."/>
            <person name="Chaudhuri R.R."/>
            <person name="La Ragione R."/>
            <person name="Hildebrand F."/>
            <person name="Pallen M.J."/>
        </authorList>
    </citation>
    <scope>NUCLEOTIDE SEQUENCE</scope>
    <source>
        <strain evidence="12">B3-2255</strain>
    </source>
</reference>
<dbReference type="Gene3D" id="1.10.150.130">
    <property type="match status" value="1"/>
</dbReference>
<evidence type="ECO:0000313" key="13">
    <source>
        <dbReference type="Proteomes" id="UP000823772"/>
    </source>
</evidence>
<evidence type="ECO:0000256" key="3">
    <source>
        <dbReference type="ARBA" id="ARBA00022618"/>
    </source>
</evidence>
<keyword evidence="7" id="KW-0233">DNA recombination</keyword>
<dbReference type="InterPro" id="IPR050090">
    <property type="entry name" value="Tyrosine_recombinase_XerCD"/>
</dbReference>
<dbReference type="GO" id="GO:0015074">
    <property type="term" value="P:DNA integration"/>
    <property type="evidence" value="ECO:0007669"/>
    <property type="project" value="UniProtKB-KW"/>
</dbReference>
<dbReference type="PANTHER" id="PTHR30349:SF77">
    <property type="entry name" value="TYROSINE RECOMBINASE XERC"/>
    <property type="match status" value="1"/>
</dbReference>
<keyword evidence="5" id="KW-0229">DNA integration</keyword>
<protein>
    <submittedName>
        <fullName evidence="12">Tyrosine-type recombinase/integrase</fullName>
    </submittedName>
</protein>
<evidence type="ECO:0000256" key="2">
    <source>
        <dbReference type="ARBA" id="ARBA00022490"/>
    </source>
</evidence>
<dbReference type="InterPro" id="IPR044068">
    <property type="entry name" value="CB"/>
</dbReference>
<comment type="subcellular location">
    <subcellularLocation>
        <location evidence="1">Cytoplasm</location>
    </subcellularLocation>
</comment>
<dbReference type="PANTHER" id="PTHR30349">
    <property type="entry name" value="PHAGE INTEGRASE-RELATED"/>
    <property type="match status" value="1"/>
</dbReference>
<feature type="domain" description="Core-binding (CB)" evidence="11">
    <location>
        <begin position="14"/>
        <end position="143"/>
    </location>
</feature>
<dbReference type="GO" id="GO:0006310">
    <property type="term" value="P:DNA recombination"/>
    <property type="evidence" value="ECO:0007669"/>
    <property type="project" value="UniProtKB-KW"/>
</dbReference>
<keyword evidence="4" id="KW-0159">Chromosome partition</keyword>
<reference evidence="12" key="1">
    <citation type="submission" date="2020-10" db="EMBL/GenBank/DDBJ databases">
        <authorList>
            <person name="Gilroy R."/>
        </authorList>
    </citation>
    <scope>NUCLEOTIDE SEQUENCE</scope>
    <source>
        <strain evidence="12">B3-2255</strain>
    </source>
</reference>
<dbReference type="Gene3D" id="1.10.443.10">
    <property type="entry name" value="Intergrase catalytic core"/>
    <property type="match status" value="1"/>
</dbReference>
<evidence type="ECO:0000256" key="9">
    <source>
        <dbReference type="PROSITE-ProRule" id="PRU01248"/>
    </source>
</evidence>
<dbReference type="EMBL" id="JADILY010000140">
    <property type="protein sequence ID" value="MBO8482215.1"/>
    <property type="molecule type" value="Genomic_DNA"/>
</dbReference>
<dbReference type="InterPro" id="IPR002104">
    <property type="entry name" value="Integrase_catalytic"/>
</dbReference>
<dbReference type="Pfam" id="PF00589">
    <property type="entry name" value="Phage_integrase"/>
    <property type="match status" value="1"/>
</dbReference>
<evidence type="ECO:0000256" key="7">
    <source>
        <dbReference type="ARBA" id="ARBA00023172"/>
    </source>
</evidence>
<evidence type="ECO:0000256" key="1">
    <source>
        <dbReference type="ARBA" id="ARBA00004496"/>
    </source>
</evidence>
<evidence type="ECO:0000256" key="6">
    <source>
        <dbReference type="ARBA" id="ARBA00023125"/>
    </source>
</evidence>
<dbReference type="GO" id="GO:0007059">
    <property type="term" value="P:chromosome segregation"/>
    <property type="evidence" value="ECO:0007669"/>
    <property type="project" value="UniProtKB-KW"/>
</dbReference>
<gene>
    <name evidence="12" type="ORF">IAC87_06685</name>
</gene>